<feature type="transmembrane region" description="Helical" evidence="1">
    <location>
        <begin position="312"/>
        <end position="338"/>
    </location>
</feature>
<dbReference type="EMBL" id="JADEXG010000093">
    <property type="protein sequence ID" value="MBE9080228.1"/>
    <property type="molecule type" value="Genomic_DNA"/>
</dbReference>
<name>A0A8J7DEZ6_9CYAN</name>
<feature type="transmembrane region" description="Helical" evidence="1">
    <location>
        <begin position="27"/>
        <end position="47"/>
    </location>
</feature>
<keyword evidence="1" id="KW-0812">Transmembrane</keyword>
<organism evidence="2 3">
    <name type="scientific">Vasconcelosia minhoensis LEGE 07310</name>
    <dbReference type="NCBI Taxonomy" id="915328"/>
    <lineage>
        <taxon>Bacteria</taxon>
        <taxon>Bacillati</taxon>
        <taxon>Cyanobacteriota</taxon>
        <taxon>Cyanophyceae</taxon>
        <taxon>Nodosilineales</taxon>
        <taxon>Cymatolegaceae</taxon>
        <taxon>Vasconcelosia</taxon>
        <taxon>Vasconcelosia minhoensis</taxon>
    </lineage>
</organism>
<feature type="transmembrane region" description="Helical" evidence="1">
    <location>
        <begin position="239"/>
        <end position="260"/>
    </location>
</feature>
<feature type="transmembrane region" description="Helical" evidence="1">
    <location>
        <begin position="272"/>
        <end position="292"/>
    </location>
</feature>
<keyword evidence="3" id="KW-1185">Reference proteome</keyword>
<evidence type="ECO:0000256" key="1">
    <source>
        <dbReference type="SAM" id="Phobius"/>
    </source>
</evidence>
<protein>
    <recommendedName>
        <fullName evidence="4">Zinc ribbon domain-containing protein</fullName>
    </recommendedName>
</protein>
<evidence type="ECO:0000313" key="3">
    <source>
        <dbReference type="Proteomes" id="UP000636505"/>
    </source>
</evidence>
<evidence type="ECO:0000313" key="2">
    <source>
        <dbReference type="EMBL" id="MBE9080228.1"/>
    </source>
</evidence>
<comment type="caution">
    <text evidence="2">The sequence shown here is derived from an EMBL/GenBank/DDBJ whole genome shotgun (WGS) entry which is preliminary data.</text>
</comment>
<gene>
    <name evidence="2" type="ORF">IQ241_23560</name>
</gene>
<reference evidence="2" key="1">
    <citation type="submission" date="2020-10" db="EMBL/GenBank/DDBJ databases">
        <authorList>
            <person name="Castelo-Branco R."/>
            <person name="Eusebio N."/>
            <person name="Adriana R."/>
            <person name="Vieira A."/>
            <person name="Brugerolle De Fraissinette N."/>
            <person name="Rezende De Castro R."/>
            <person name="Schneider M.P."/>
            <person name="Vasconcelos V."/>
            <person name="Leao P.N."/>
        </authorList>
    </citation>
    <scope>NUCLEOTIDE SEQUENCE</scope>
    <source>
        <strain evidence="2">LEGE 07310</strain>
    </source>
</reference>
<keyword evidence="1" id="KW-1133">Transmembrane helix</keyword>
<dbReference type="Proteomes" id="UP000636505">
    <property type="component" value="Unassembled WGS sequence"/>
</dbReference>
<dbReference type="AlphaFoldDB" id="A0A8J7DEZ6"/>
<keyword evidence="1" id="KW-0472">Membrane</keyword>
<accession>A0A8J7DEZ6</accession>
<evidence type="ECO:0008006" key="4">
    <source>
        <dbReference type="Google" id="ProtNLM"/>
    </source>
</evidence>
<proteinExistence type="predicted"/>
<sequence length="412" mass="47348">MLNRLRCRLRRFFYKSRTVNDEPINKVSLIVIVLVDIFILVNVFIGLNDIGQWYISPTQAYDCYPEWQSYRSSTADLKDYNTVRDALLEQNSNFQRQDRYRQLNDRHLGSVSAICQQYASYQDALSTPESRAILDQIDGIQAEIAALEAANQTIRQQYDSTLLEEIAGQPRDQSINAVEAAQARQTLETNEGKIADFKAAQSELRSQLLASAESDRFLQYLNEDSSFQTLERRYQRARFWYPSIQILFQGIFLVPLIFMASAVHRYGQRRGYGLVSLISWHLLAIFCIPLIVKVFQFLQAGFLFEVLSEAIAALLGGLLFLLTYLYILIIPLIGFGIIKFFQRVVFNPKVQAAGRVQKGNCIRCAKKIRREDAHCPHCGFYQFVECPNCHDSTYKHLPYCRECGTPQEPNPT</sequence>
<dbReference type="RefSeq" id="WP_193911967.1">
    <property type="nucleotide sequence ID" value="NZ_JADEXG010000093.1"/>
</dbReference>